<dbReference type="AlphaFoldDB" id="A0A8T1WSV8"/>
<dbReference type="EMBL" id="JAGDFL010000210">
    <property type="protein sequence ID" value="KAG7395378.1"/>
    <property type="molecule type" value="Genomic_DNA"/>
</dbReference>
<evidence type="ECO:0000313" key="1">
    <source>
        <dbReference type="EMBL" id="KAG7395378.1"/>
    </source>
</evidence>
<protein>
    <submittedName>
        <fullName evidence="1">Uncharacterized protein</fullName>
    </submittedName>
</protein>
<reference evidence="1" key="1">
    <citation type="submission" date="2021-02" db="EMBL/GenBank/DDBJ databases">
        <authorList>
            <person name="Palmer J.M."/>
        </authorList>
    </citation>
    <scope>NUCLEOTIDE SEQUENCE</scope>
    <source>
        <strain evidence="1">SCRP23</strain>
    </source>
</reference>
<sequence>MWASSSMISESGCSESSRGLRLERDVNKRRLTITRDPNDSHASWNVELSDQEIVSDLLATLPKLKAGVEDLEEKAEHWQRKSKSGDSVEVFELVPSRDGRGDDMDLVHAVMATIEIECHLNEVLNVLTSHKTSHDLEASMRAIIPKKKVRQGEVLLQPHCTTLDGAPLRRTRLKKPPRSAKMVRFDNSAVSVPGEESEERKVLVSMKTL</sequence>
<dbReference type="PANTHER" id="PTHR43102">
    <property type="entry name" value="SLR1143 PROTEIN"/>
    <property type="match status" value="1"/>
</dbReference>
<dbReference type="PANTHER" id="PTHR43102:SF2">
    <property type="entry name" value="GAF DOMAIN-CONTAINING PROTEIN"/>
    <property type="match status" value="1"/>
</dbReference>
<organism evidence="1 2">
    <name type="scientific">Phytophthora boehmeriae</name>
    <dbReference type="NCBI Taxonomy" id="109152"/>
    <lineage>
        <taxon>Eukaryota</taxon>
        <taxon>Sar</taxon>
        <taxon>Stramenopiles</taxon>
        <taxon>Oomycota</taxon>
        <taxon>Peronosporomycetes</taxon>
        <taxon>Peronosporales</taxon>
        <taxon>Peronosporaceae</taxon>
        <taxon>Phytophthora</taxon>
    </lineage>
</organism>
<evidence type="ECO:0000313" key="2">
    <source>
        <dbReference type="Proteomes" id="UP000693981"/>
    </source>
</evidence>
<gene>
    <name evidence="1" type="ORF">PHYBOEH_003888</name>
</gene>
<keyword evidence="2" id="KW-1185">Reference proteome</keyword>
<dbReference type="Proteomes" id="UP000693981">
    <property type="component" value="Unassembled WGS sequence"/>
</dbReference>
<comment type="caution">
    <text evidence="1">The sequence shown here is derived from an EMBL/GenBank/DDBJ whole genome shotgun (WGS) entry which is preliminary data.</text>
</comment>
<accession>A0A8T1WSV8</accession>
<name>A0A8T1WSV8_9STRA</name>
<proteinExistence type="predicted"/>
<dbReference type="OrthoDB" id="21225at2759"/>